<organism evidence="2 3">
    <name type="scientific">Penicillium argentinense</name>
    <dbReference type="NCBI Taxonomy" id="1131581"/>
    <lineage>
        <taxon>Eukaryota</taxon>
        <taxon>Fungi</taxon>
        <taxon>Dikarya</taxon>
        <taxon>Ascomycota</taxon>
        <taxon>Pezizomycotina</taxon>
        <taxon>Eurotiomycetes</taxon>
        <taxon>Eurotiomycetidae</taxon>
        <taxon>Eurotiales</taxon>
        <taxon>Aspergillaceae</taxon>
        <taxon>Penicillium</taxon>
    </lineage>
</organism>
<evidence type="ECO:0000313" key="3">
    <source>
        <dbReference type="Proteomes" id="UP001149074"/>
    </source>
</evidence>
<dbReference type="InterPro" id="IPR014729">
    <property type="entry name" value="Rossmann-like_a/b/a_fold"/>
</dbReference>
<dbReference type="Proteomes" id="UP001149074">
    <property type="component" value="Unassembled WGS sequence"/>
</dbReference>
<dbReference type="PANTHER" id="PTHR30336:SF20">
    <property type="entry name" value="DUF218 DOMAIN-CONTAINING PROTEIN"/>
    <property type="match status" value="1"/>
</dbReference>
<dbReference type="Gene3D" id="1.10.3620.10">
    <property type="entry name" value="YdcF like domain"/>
    <property type="match status" value="1"/>
</dbReference>
<dbReference type="AlphaFoldDB" id="A0A9W9FLZ7"/>
<dbReference type="GeneID" id="81354629"/>
<dbReference type="InterPro" id="IPR003848">
    <property type="entry name" value="DUF218"/>
</dbReference>
<protein>
    <recommendedName>
        <fullName evidence="1">DUF218 domain-containing protein</fullName>
    </recommendedName>
</protein>
<comment type="caution">
    <text evidence="2">The sequence shown here is derived from an EMBL/GenBank/DDBJ whole genome shotgun (WGS) entry which is preliminary data.</text>
</comment>
<dbReference type="InterPro" id="IPR051599">
    <property type="entry name" value="Cell_Envelope_Assoc"/>
</dbReference>
<evidence type="ECO:0000313" key="2">
    <source>
        <dbReference type="EMBL" id="KAJ5102627.1"/>
    </source>
</evidence>
<proteinExistence type="predicted"/>
<dbReference type="OrthoDB" id="17725at2759"/>
<dbReference type="Gene3D" id="3.40.50.620">
    <property type="entry name" value="HUPs"/>
    <property type="match status" value="1"/>
</dbReference>
<reference evidence="2" key="2">
    <citation type="journal article" date="2023" name="IMA Fungus">
        <title>Comparative genomic study of the Penicillium genus elucidates a diverse pangenome and 15 lateral gene transfer events.</title>
        <authorList>
            <person name="Petersen C."/>
            <person name="Sorensen T."/>
            <person name="Nielsen M.R."/>
            <person name="Sondergaard T.E."/>
            <person name="Sorensen J.L."/>
            <person name="Fitzpatrick D.A."/>
            <person name="Frisvad J.C."/>
            <person name="Nielsen K.L."/>
        </authorList>
    </citation>
    <scope>NUCLEOTIDE SEQUENCE</scope>
    <source>
        <strain evidence="2">IBT 30761</strain>
    </source>
</reference>
<dbReference type="CDD" id="cd06259">
    <property type="entry name" value="YdcF-like"/>
    <property type="match status" value="1"/>
</dbReference>
<gene>
    <name evidence="2" type="ORF">N7532_003156</name>
</gene>
<dbReference type="Pfam" id="PF02698">
    <property type="entry name" value="DUF218"/>
    <property type="match status" value="1"/>
</dbReference>
<reference evidence="2" key="1">
    <citation type="submission" date="2022-11" db="EMBL/GenBank/DDBJ databases">
        <authorList>
            <person name="Petersen C."/>
        </authorList>
    </citation>
    <scope>NUCLEOTIDE SEQUENCE</scope>
    <source>
        <strain evidence="2">IBT 30761</strain>
    </source>
</reference>
<name>A0A9W9FLZ7_9EURO</name>
<accession>A0A9W9FLZ7</accession>
<dbReference type="RefSeq" id="XP_056476007.1">
    <property type="nucleotide sequence ID" value="XM_056615650.1"/>
</dbReference>
<feature type="domain" description="DUF218" evidence="1">
    <location>
        <begin position="119"/>
        <end position="187"/>
    </location>
</feature>
<dbReference type="EMBL" id="JAPQKI010000004">
    <property type="protein sequence ID" value="KAJ5102627.1"/>
    <property type="molecule type" value="Genomic_DNA"/>
</dbReference>
<dbReference type="PANTHER" id="PTHR30336">
    <property type="entry name" value="INNER MEMBRANE PROTEIN, PROBABLE PERMEASE"/>
    <property type="match status" value="1"/>
</dbReference>
<evidence type="ECO:0000259" key="1">
    <source>
        <dbReference type="Pfam" id="PF02698"/>
    </source>
</evidence>
<sequence length="213" mass="23737">MVTIDSTVVDDINSLSTFLSDSGLETHLLHDTDCIVLCASAVLYAAEEIFKALGERPSLTKCLVLCGGIGHSTPMMYDAVRQHPRYSRIGDEIQGLPEARVLEWILDTFFDRSAITREGCEILVEDQSTNCGQNAIFTRNLLEKSGYDRMKTCIVIQDPTMMLRTYASFRKVFGATQPGLSLTSCPMFIPRVQLSNTSSLKYKTECVSGLWEM</sequence>
<keyword evidence="3" id="KW-1185">Reference proteome</keyword>
<dbReference type="GO" id="GO:0005886">
    <property type="term" value="C:plasma membrane"/>
    <property type="evidence" value="ECO:0007669"/>
    <property type="project" value="TreeGrafter"/>
</dbReference>